<feature type="domain" description="SET" evidence="8">
    <location>
        <begin position="496"/>
        <end position="642"/>
    </location>
</feature>
<accession>A0A2H5PQ35</accession>
<dbReference type="InterPro" id="IPR051357">
    <property type="entry name" value="H3K9_HMTase_SUVAR3-9"/>
</dbReference>
<dbReference type="SUPFAM" id="SSF82199">
    <property type="entry name" value="SET domain"/>
    <property type="match status" value="1"/>
</dbReference>
<dbReference type="InterPro" id="IPR025794">
    <property type="entry name" value="H3-K9-MeTrfase_plant"/>
</dbReference>
<gene>
    <name evidence="11" type="ORF">CUMW_154930</name>
</gene>
<evidence type="ECO:0000256" key="3">
    <source>
        <dbReference type="ARBA" id="ARBA00022853"/>
    </source>
</evidence>
<keyword evidence="2" id="KW-0158">Chromosome</keyword>
<feature type="compositionally biased region" description="Basic residues" evidence="7">
    <location>
        <begin position="119"/>
        <end position="132"/>
    </location>
</feature>
<evidence type="ECO:0000256" key="2">
    <source>
        <dbReference type="ARBA" id="ARBA00022454"/>
    </source>
</evidence>
<comment type="subcellular location">
    <subcellularLocation>
        <location evidence="1">Chromosome</location>
        <location evidence="1">Centromere</location>
    </subcellularLocation>
    <subcellularLocation>
        <location evidence="6">Nucleus</location>
    </subcellularLocation>
</comment>
<protein>
    <recommendedName>
        <fullName evidence="13">SET domain-containing protein</fullName>
    </recommendedName>
</protein>
<dbReference type="AlphaFoldDB" id="A0A2H5PQ35"/>
<dbReference type="PANTHER" id="PTHR45660:SF73">
    <property type="entry name" value="HISTONE-LYSINE N-METHYLTRANSFERASE, H3 LYSINE-9 SPECIFIC SUVH1"/>
    <property type="match status" value="1"/>
</dbReference>
<feature type="compositionally biased region" description="Low complexity" evidence="7">
    <location>
        <begin position="70"/>
        <end position="85"/>
    </location>
</feature>
<dbReference type="SUPFAM" id="SSF88697">
    <property type="entry name" value="PUA domain-like"/>
    <property type="match status" value="1"/>
</dbReference>
<dbReference type="Gene3D" id="2.30.280.10">
    <property type="entry name" value="SRA-YDG"/>
    <property type="match status" value="1"/>
</dbReference>
<dbReference type="EMBL" id="BDQV01000102">
    <property type="protein sequence ID" value="GAY54205.1"/>
    <property type="molecule type" value="Genomic_DNA"/>
</dbReference>
<evidence type="ECO:0000313" key="11">
    <source>
        <dbReference type="EMBL" id="GAY54205.1"/>
    </source>
</evidence>
<evidence type="ECO:0000259" key="9">
    <source>
        <dbReference type="PROSITE" id="PS50867"/>
    </source>
</evidence>
<dbReference type="InterPro" id="IPR036987">
    <property type="entry name" value="SRA-YDG_sf"/>
</dbReference>
<evidence type="ECO:0000256" key="1">
    <source>
        <dbReference type="ARBA" id="ARBA00004584"/>
    </source>
</evidence>
<keyword evidence="5" id="KW-0137">Centromere</keyword>
<dbReference type="GO" id="GO:0008270">
    <property type="term" value="F:zinc ion binding"/>
    <property type="evidence" value="ECO:0007669"/>
    <property type="project" value="InterPro"/>
</dbReference>
<dbReference type="SMART" id="SM00317">
    <property type="entry name" value="SET"/>
    <property type="match status" value="1"/>
</dbReference>
<evidence type="ECO:0000256" key="6">
    <source>
        <dbReference type="PROSITE-ProRule" id="PRU00358"/>
    </source>
</evidence>
<dbReference type="STRING" id="55188.A0A2H5PQ35"/>
<dbReference type="InterPro" id="IPR007728">
    <property type="entry name" value="Pre-SET_dom"/>
</dbReference>
<dbReference type="InterPro" id="IPR001214">
    <property type="entry name" value="SET_dom"/>
</dbReference>
<dbReference type="GO" id="GO:0042054">
    <property type="term" value="F:histone methyltransferase activity"/>
    <property type="evidence" value="ECO:0007669"/>
    <property type="project" value="InterPro"/>
</dbReference>
<dbReference type="InterPro" id="IPR046341">
    <property type="entry name" value="SET_dom_sf"/>
</dbReference>
<dbReference type="Proteomes" id="UP000236630">
    <property type="component" value="Unassembled WGS sequence"/>
</dbReference>
<dbReference type="PANTHER" id="PTHR45660">
    <property type="entry name" value="HISTONE-LYSINE N-METHYLTRANSFERASE SETMAR"/>
    <property type="match status" value="1"/>
</dbReference>
<dbReference type="Pfam" id="PF00856">
    <property type="entry name" value="SET"/>
    <property type="match status" value="1"/>
</dbReference>
<dbReference type="InterPro" id="IPR015947">
    <property type="entry name" value="PUA-like_sf"/>
</dbReference>
<evidence type="ECO:0008006" key="13">
    <source>
        <dbReference type="Google" id="ProtNLM"/>
    </source>
</evidence>
<reference evidence="11 12" key="1">
    <citation type="journal article" date="2017" name="Front. Genet.">
        <title>Draft sequencing of the heterozygous diploid genome of Satsuma (Citrus unshiu Marc.) using a hybrid assembly approach.</title>
        <authorList>
            <person name="Shimizu T."/>
            <person name="Tanizawa Y."/>
            <person name="Mochizuki T."/>
            <person name="Nagasaki H."/>
            <person name="Yoshioka T."/>
            <person name="Toyoda A."/>
            <person name="Fujiyama A."/>
            <person name="Kaminuma E."/>
            <person name="Nakamura Y."/>
        </authorList>
    </citation>
    <scope>NUCLEOTIDE SEQUENCE [LARGE SCALE GENOMIC DNA]</scope>
    <source>
        <strain evidence="12">cv. Miyagawa wase</strain>
    </source>
</reference>
<dbReference type="PROSITE" id="PS50280">
    <property type="entry name" value="SET"/>
    <property type="match status" value="1"/>
</dbReference>
<dbReference type="PROSITE" id="PS51015">
    <property type="entry name" value="YDG"/>
    <property type="match status" value="1"/>
</dbReference>
<feature type="region of interest" description="Disordered" evidence="7">
    <location>
        <begin position="70"/>
        <end position="135"/>
    </location>
</feature>
<dbReference type="GO" id="GO:0000775">
    <property type="term" value="C:chromosome, centromeric region"/>
    <property type="evidence" value="ECO:0007669"/>
    <property type="project" value="UniProtKB-SubCell"/>
</dbReference>
<dbReference type="GO" id="GO:0005634">
    <property type="term" value="C:nucleus"/>
    <property type="evidence" value="ECO:0007669"/>
    <property type="project" value="UniProtKB-SubCell"/>
</dbReference>
<organism evidence="11 12">
    <name type="scientific">Citrus unshiu</name>
    <name type="common">Satsuma mandarin</name>
    <name type="synonym">Citrus nobilis var. unshiu</name>
    <dbReference type="NCBI Taxonomy" id="55188"/>
    <lineage>
        <taxon>Eukaryota</taxon>
        <taxon>Viridiplantae</taxon>
        <taxon>Streptophyta</taxon>
        <taxon>Embryophyta</taxon>
        <taxon>Tracheophyta</taxon>
        <taxon>Spermatophyta</taxon>
        <taxon>Magnoliopsida</taxon>
        <taxon>eudicotyledons</taxon>
        <taxon>Gunneridae</taxon>
        <taxon>Pentapetalae</taxon>
        <taxon>rosids</taxon>
        <taxon>malvids</taxon>
        <taxon>Sapindales</taxon>
        <taxon>Rutaceae</taxon>
        <taxon>Aurantioideae</taxon>
        <taxon>Citrus</taxon>
    </lineage>
</organism>
<dbReference type="FunFam" id="2.30.280.10:FF:000003">
    <property type="entry name" value="Histone-lysine N-methyltransferase, H3 lysine-9 specific SUVH5"/>
    <property type="match status" value="1"/>
</dbReference>
<proteinExistence type="predicted"/>
<keyword evidence="4 6" id="KW-0539">Nucleus</keyword>
<dbReference type="Pfam" id="PF05033">
    <property type="entry name" value="Pre-SET"/>
    <property type="match status" value="1"/>
</dbReference>
<feature type="domain" description="Pre-SET" evidence="9">
    <location>
        <begin position="432"/>
        <end position="493"/>
    </location>
</feature>
<dbReference type="Gene3D" id="2.170.270.10">
    <property type="entry name" value="SET domain"/>
    <property type="match status" value="1"/>
</dbReference>
<dbReference type="SMART" id="SM00466">
    <property type="entry name" value="SRA"/>
    <property type="match status" value="1"/>
</dbReference>
<evidence type="ECO:0000256" key="4">
    <source>
        <dbReference type="ARBA" id="ARBA00023242"/>
    </source>
</evidence>
<keyword evidence="12" id="KW-1185">Reference proteome</keyword>
<dbReference type="InterPro" id="IPR003105">
    <property type="entry name" value="SRA_YDG"/>
</dbReference>
<name>A0A2H5PQ35_CITUN</name>
<comment type="caution">
    <text evidence="11">The sequence shown here is derived from an EMBL/GenBank/DDBJ whole genome shotgun (WGS) entry which is preliminary data.</text>
</comment>
<evidence type="ECO:0000259" key="10">
    <source>
        <dbReference type="PROSITE" id="PS51015"/>
    </source>
</evidence>
<dbReference type="SMART" id="SM00468">
    <property type="entry name" value="PreSET"/>
    <property type="match status" value="1"/>
</dbReference>
<dbReference type="PROSITE" id="PS50867">
    <property type="entry name" value="PRE_SET"/>
    <property type="match status" value="1"/>
</dbReference>
<dbReference type="Pfam" id="PF02182">
    <property type="entry name" value="SAD_SRA"/>
    <property type="match status" value="1"/>
</dbReference>
<feature type="domain" description="YDG" evidence="10">
    <location>
        <begin position="209"/>
        <end position="357"/>
    </location>
</feature>
<sequence length="768" mass="85623">MQSPEVVLVMDGTVPSAPLDKTKVLDVKPLRSLRPVLPSSPQAPPFVCAPPFGPFPPGFSPFYPFSTPEFTPDNNQNNNTQTPPTSFATPIRSFRSPDVNFVDGSNGDLGSSDGFLDGKKRRTSSYKQKRPKNVQDSDFSVGISSFERDDGNRQVVNNVLMRFDALRRRISQIEDAKETSTGLIRRADLKASNILMSKGVRTNMRKRLGVVPGVEIGDIFFFRMEMCLIGLHSQSMAGIDYMITRSDLDEEPVAVSIISSGGYDDDAEDSDILIYSGQGGNANRKGEQAADQKLERGNLALERSLRRASEVRVIRGMKDAINQSSKVYVYDGLYTVQESWTEKGKSGCNIFKYKLVRIPGQPGAFALWKLIQRWKDGMSGRVGLILPDLSSGAEAIPIALINDVDDEKGPAYFTYLTTVKYSKSFRLTQPSFGCNCYSACGPGNPNCSCVQKNGGDFPYTANGVLVSRKPLIYECGLSCPCNRDCKNRVSQTGLKVRLDVFKTKDRGWGLRSLDPIRAGTFICEYAGEVVDKFKARQDGEGSNEDYVFDTTRTYDSFKWNYELGLIEDDDPSDTTEEYDIPYPLVISAKNVGNVARFMNHSCSPNVFWQPIIFENNNESFVHVAFFAMRHVPPMTELTYDYGISKSDGSNYEPHRKKKCLCGTLKCRVEKNGIANLGTWSIPPLDEETLPAASYWVQCHQLSRHKTLYVVPKPIAREDTLRLLTVISSSTLLMRADLDSRRSFGDDNNNANFILLLASELGYYNTNVH</sequence>
<evidence type="ECO:0000256" key="5">
    <source>
        <dbReference type="ARBA" id="ARBA00023328"/>
    </source>
</evidence>
<dbReference type="GO" id="GO:0003690">
    <property type="term" value="F:double-stranded DNA binding"/>
    <property type="evidence" value="ECO:0007669"/>
    <property type="project" value="TreeGrafter"/>
</dbReference>
<evidence type="ECO:0000256" key="7">
    <source>
        <dbReference type="SAM" id="MobiDB-lite"/>
    </source>
</evidence>
<evidence type="ECO:0000313" key="12">
    <source>
        <dbReference type="Proteomes" id="UP000236630"/>
    </source>
</evidence>
<feature type="compositionally biased region" description="Low complexity" evidence="7">
    <location>
        <begin position="103"/>
        <end position="115"/>
    </location>
</feature>
<keyword evidence="3" id="KW-0156">Chromatin regulator</keyword>
<dbReference type="PROSITE" id="PS51575">
    <property type="entry name" value="SAM_MT43_SUVAR39_2"/>
    <property type="match status" value="1"/>
</dbReference>
<evidence type="ECO:0000259" key="8">
    <source>
        <dbReference type="PROSITE" id="PS50280"/>
    </source>
</evidence>